<evidence type="ECO:0000313" key="2">
    <source>
        <dbReference type="EMBL" id="MCS0657735.1"/>
    </source>
</evidence>
<dbReference type="EMBL" id="JANUGU010000001">
    <property type="protein sequence ID" value="MCS0657735.1"/>
    <property type="molecule type" value="Genomic_DNA"/>
</dbReference>
<organism evidence="2 3">
    <name type="scientific">Massilia terrae</name>
    <dbReference type="NCBI Taxonomy" id="1811224"/>
    <lineage>
        <taxon>Bacteria</taxon>
        <taxon>Pseudomonadati</taxon>
        <taxon>Pseudomonadota</taxon>
        <taxon>Betaproteobacteria</taxon>
        <taxon>Burkholderiales</taxon>
        <taxon>Oxalobacteraceae</taxon>
        <taxon>Telluria group</taxon>
        <taxon>Massilia</taxon>
    </lineage>
</organism>
<sequence>MFIRRYRHCRKRLPAQAGTPFRVPLCVLRRAFRQFHLDEAVYRHRIEAQIAVESGSLEFLRNFVLREPAVTFLPFNGVPRADERLRAVPVSAQDLDPLKVVLGQLKGRQLSIAAEKFAEQLSGHLPELP</sequence>
<dbReference type="Proteomes" id="UP001204621">
    <property type="component" value="Unassembled WGS sequence"/>
</dbReference>
<keyword evidence="3" id="KW-1185">Reference proteome</keyword>
<evidence type="ECO:0000313" key="3">
    <source>
        <dbReference type="Proteomes" id="UP001204621"/>
    </source>
</evidence>
<evidence type="ECO:0000259" key="1">
    <source>
        <dbReference type="Pfam" id="PF03466"/>
    </source>
</evidence>
<dbReference type="RefSeq" id="WP_258810878.1">
    <property type="nucleotide sequence ID" value="NZ_JANUGU010000001.1"/>
</dbReference>
<dbReference type="Gene3D" id="3.40.190.290">
    <property type="match status" value="1"/>
</dbReference>
<name>A0ABT2CUT7_9BURK</name>
<reference evidence="2 3" key="1">
    <citation type="submission" date="2022-08" db="EMBL/GenBank/DDBJ databases">
        <title>Reclassification of Massilia species as members of the genera Telluria, Duganella, Pseudoduganella, Mokoshia gen. nov. and Zemynaea gen. nov. using orthogonal and non-orthogonal genome-based approaches.</title>
        <authorList>
            <person name="Bowman J.P."/>
        </authorList>
    </citation>
    <scope>NUCLEOTIDE SEQUENCE [LARGE SCALE GENOMIC DNA]</scope>
    <source>
        <strain evidence="2 3">JCM 31606</strain>
    </source>
</reference>
<dbReference type="InterPro" id="IPR005119">
    <property type="entry name" value="LysR_subst-bd"/>
</dbReference>
<dbReference type="Pfam" id="PF03466">
    <property type="entry name" value="LysR_substrate"/>
    <property type="match status" value="1"/>
</dbReference>
<gene>
    <name evidence="2" type="ORF">NX778_06620</name>
</gene>
<comment type="caution">
    <text evidence="2">The sequence shown here is derived from an EMBL/GenBank/DDBJ whole genome shotgun (WGS) entry which is preliminary data.</text>
</comment>
<dbReference type="SUPFAM" id="SSF53850">
    <property type="entry name" value="Periplasmic binding protein-like II"/>
    <property type="match status" value="1"/>
</dbReference>
<proteinExistence type="predicted"/>
<accession>A0ABT2CUT7</accession>
<feature type="domain" description="LysR substrate-binding" evidence="1">
    <location>
        <begin position="34"/>
        <end position="124"/>
    </location>
</feature>
<protein>
    <submittedName>
        <fullName evidence="2">LysR substrate-binding domain-containing protein</fullName>
    </submittedName>
</protein>